<keyword evidence="1" id="KW-0732">Signal</keyword>
<comment type="caution">
    <text evidence="2">The sequence shown here is derived from an EMBL/GenBank/DDBJ whole genome shotgun (WGS) entry which is preliminary data.</text>
</comment>
<organism evidence="2 3">
    <name type="scientific">Dyadobacter frigoris</name>
    <dbReference type="NCBI Taxonomy" id="2576211"/>
    <lineage>
        <taxon>Bacteria</taxon>
        <taxon>Pseudomonadati</taxon>
        <taxon>Bacteroidota</taxon>
        <taxon>Cytophagia</taxon>
        <taxon>Cytophagales</taxon>
        <taxon>Spirosomataceae</taxon>
        <taxon>Dyadobacter</taxon>
    </lineage>
</organism>
<sequence>MNQRFDKFFLCVFFILITSSSVFSQSTFAPINDDYYHLIDRLEIKRGKFSEGFHSNVKPFERKAIVELTDSILKEGNVSLTERDWQTIDYLREDSWEWAKGFVPTDSARSSKLSRLDPGNKFGLFKGRKSNGQRRFWQHPADFLSYHDKDFDLHLNFTTNNFIGSDNNVNSPLWLTSRGVEIRGMINEKLGFYTYVSDNQGVFPKYVMDYTKNYNFPGEGLAKKIQNDKGVDYFSARGYITFKPLKAINVKFGHDVNVFGSGYRSLLLSDNSSPYLFLRIDTQLGRFHYTNLWSSMINNQQGASKGLLSAKKFSAIHHLSVNVTDKINIGVFEAEVFSRDSTSGGFDINYLNPIIFYRYIESYIGSQDNALLGFDFRWLVGKKGSIYSQFILDEFLTKHMFNGDGSWTNKYSFQLGGKYIDAFGIPNLDLQTELNIVRPYTYSHKDGGRNYVHYNQPLAHPLGANFKELLGIVRYKVTPRLSIYGTQMWAKQGKDPTGSDANFGSNPLLDYDTRTAVIPGNNNLGHKIGQGMLAKTSFTDLRLTYSLAHNFFVDARCLFRNIKSQDVNVAEKSKIFSFAIRYNMAYRSQTF</sequence>
<feature type="signal peptide" evidence="1">
    <location>
        <begin position="1"/>
        <end position="24"/>
    </location>
</feature>
<gene>
    <name evidence="2" type="ORF">FDK13_00615</name>
</gene>
<dbReference type="OrthoDB" id="9808260at2"/>
<protein>
    <submittedName>
        <fullName evidence="2">Capsule assembly Wzi family protein</fullName>
    </submittedName>
</protein>
<dbReference type="Proteomes" id="UP000304900">
    <property type="component" value="Unassembled WGS sequence"/>
</dbReference>
<evidence type="ECO:0000313" key="2">
    <source>
        <dbReference type="EMBL" id="TKT93748.1"/>
    </source>
</evidence>
<dbReference type="EMBL" id="SZVO01000001">
    <property type="protein sequence ID" value="TKT93748.1"/>
    <property type="molecule type" value="Genomic_DNA"/>
</dbReference>
<dbReference type="AlphaFoldDB" id="A0A4U6DBZ2"/>
<dbReference type="Gene3D" id="2.40.160.130">
    <property type="entry name" value="Capsule assembly protein Wzi"/>
    <property type="match status" value="1"/>
</dbReference>
<evidence type="ECO:0000313" key="3">
    <source>
        <dbReference type="Proteomes" id="UP000304900"/>
    </source>
</evidence>
<feature type="chain" id="PRO_5020382554" evidence="1">
    <location>
        <begin position="25"/>
        <end position="591"/>
    </location>
</feature>
<reference evidence="2 3" key="1">
    <citation type="submission" date="2019-05" db="EMBL/GenBank/DDBJ databases">
        <title>Dyadobacter AR-3-8 sp. nov., isolated from arctic soil.</title>
        <authorList>
            <person name="Chaudhary D.K."/>
        </authorList>
    </citation>
    <scope>NUCLEOTIDE SEQUENCE [LARGE SCALE GENOMIC DNA]</scope>
    <source>
        <strain evidence="2 3">AR-3-8</strain>
    </source>
</reference>
<accession>A0A4U6DBZ2</accession>
<proteinExistence type="predicted"/>
<dbReference type="RefSeq" id="WP_137338042.1">
    <property type="nucleotide sequence ID" value="NZ_BSQH01000001.1"/>
</dbReference>
<evidence type="ECO:0000256" key="1">
    <source>
        <dbReference type="SAM" id="SignalP"/>
    </source>
</evidence>
<keyword evidence="3" id="KW-1185">Reference proteome</keyword>
<dbReference type="InterPro" id="IPR038636">
    <property type="entry name" value="Wzi_sf"/>
</dbReference>
<name>A0A4U6DBZ2_9BACT</name>